<reference evidence="2 3" key="1">
    <citation type="journal article" date="2019" name="Sci. Rep.">
        <title>Orb-weaving spider Araneus ventricosus genome elucidates the spidroin gene catalogue.</title>
        <authorList>
            <person name="Kono N."/>
            <person name="Nakamura H."/>
            <person name="Ohtoshi R."/>
            <person name="Moran D.A.P."/>
            <person name="Shinohara A."/>
            <person name="Yoshida Y."/>
            <person name="Fujiwara M."/>
            <person name="Mori M."/>
            <person name="Tomita M."/>
            <person name="Arakawa K."/>
        </authorList>
    </citation>
    <scope>NUCLEOTIDE SEQUENCE [LARGE SCALE GENOMIC DNA]</scope>
</reference>
<dbReference type="AlphaFoldDB" id="A0A4Y2UBP9"/>
<evidence type="ECO:0000313" key="3">
    <source>
        <dbReference type="Proteomes" id="UP000499080"/>
    </source>
</evidence>
<sequence>MDYGKHIFMVCRGHLTPAPLWWLPETLESRRFLWPLDKGLLISDYSIRTKCRNPKPSHLPPPIHAAPPRTIRDPVLTMPPIRFLHISPFLDLGRGREFIGLLF</sequence>
<protein>
    <submittedName>
        <fullName evidence="2">Uncharacterized protein</fullName>
    </submittedName>
</protein>
<gene>
    <name evidence="2" type="ORF">AVEN_133509_1</name>
    <name evidence="1" type="ORF">AVEN_51040_1</name>
</gene>
<dbReference type="EMBL" id="BGPR01034916">
    <property type="protein sequence ID" value="GBO09504.1"/>
    <property type="molecule type" value="Genomic_DNA"/>
</dbReference>
<name>A0A4Y2UBP9_ARAVE</name>
<dbReference type="Proteomes" id="UP000499080">
    <property type="component" value="Unassembled WGS sequence"/>
</dbReference>
<comment type="caution">
    <text evidence="2">The sequence shown here is derived from an EMBL/GenBank/DDBJ whole genome shotgun (WGS) entry which is preliminary data.</text>
</comment>
<evidence type="ECO:0000313" key="1">
    <source>
        <dbReference type="EMBL" id="GBO09501.1"/>
    </source>
</evidence>
<dbReference type="OrthoDB" id="6465408at2759"/>
<keyword evidence="3" id="KW-1185">Reference proteome</keyword>
<dbReference type="EMBL" id="BGPR01034915">
    <property type="protein sequence ID" value="GBO09501.1"/>
    <property type="molecule type" value="Genomic_DNA"/>
</dbReference>
<proteinExistence type="predicted"/>
<organism evidence="2 3">
    <name type="scientific">Araneus ventricosus</name>
    <name type="common">Orbweaver spider</name>
    <name type="synonym">Epeira ventricosa</name>
    <dbReference type="NCBI Taxonomy" id="182803"/>
    <lineage>
        <taxon>Eukaryota</taxon>
        <taxon>Metazoa</taxon>
        <taxon>Ecdysozoa</taxon>
        <taxon>Arthropoda</taxon>
        <taxon>Chelicerata</taxon>
        <taxon>Arachnida</taxon>
        <taxon>Araneae</taxon>
        <taxon>Araneomorphae</taxon>
        <taxon>Entelegynae</taxon>
        <taxon>Araneoidea</taxon>
        <taxon>Araneidae</taxon>
        <taxon>Araneus</taxon>
    </lineage>
</organism>
<accession>A0A4Y2UBP9</accession>
<evidence type="ECO:0000313" key="2">
    <source>
        <dbReference type="EMBL" id="GBO09504.1"/>
    </source>
</evidence>